<proteinExistence type="predicted"/>
<keyword evidence="2" id="KW-1185">Reference proteome</keyword>
<protein>
    <recommendedName>
        <fullName evidence="3">LRAT domain-containing protein</fullName>
    </recommendedName>
</protein>
<reference evidence="1 2" key="1">
    <citation type="submission" date="2016-09" db="EMBL/GenBank/DDBJ databases">
        <title>Alteromonas lipolytica, a new species isolated from sea water.</title>
        <authorList>
            <person name="Wu Y.-H."/>
            <person name="Cheng H."/>
            <person name="Xu X.-W."/>
        </authorList>
    </citation>
    <scope>NUCLEOTIDE SEQUENCE [LARGE SCALE GENOMIC DNA]</scope>
    <source>
        <strain evidence="1 2">JW12</strain>
    </source>
</reference>
<name>A0A1E8FJC0_9ALTE</name>
<dbReference type="OrthoDB" id="9812095at2"/>
<evidence type="ECO:0008006" key="3">
    <source>
        <dbReference type="Google" id="ProtNLM"/>
    </source>
</evidence>
<gene>
    <name evidence="1" type="ORF">BFC17_11250</name>
</gene>
<evidence type="ECO:0000313" key="1">
    <source>
        <dbReference type="EMBL" id="OFI35846.1"/>
    </source>
</evidence>
<dbReference type="AlphaFoldDB" id="A0A1E8FJC0"/>
<comment type="caution">
    <text evidence="1">The sequence shown here is derived from an EMBL/GenBank/DDBJ whole genome shotgun (WGS) entry which is preliminary data.</text>
</comment>
<sequence length="157" mass="17777">MKYAAAVDGHSANVEHYPGESAVRVEPLDGAIVCCGIYGVFEHTGIWVDNHIVELHGSGLVKAVSPQRFLAQRSGEQIYVLCDKNLQPLIADQTHSRAIARIFNYIEYDPWQNNCHRFTFQCVTGYSNRVSSFYDFNLALSRFFACRLFWQPAQITA</sequence>
<dbReference type="EMBL" id="MJIC01000006">
    <property type="protein sequence ID" value="OFI35846.1"/>
    <property type="molecule type" value="Genomic_DNA"/>
</dbReference>
<dbReference type="STRING" id="1856405.BFC17_11250"/>
<dbReference type="RefSeq" id="WP_070175086.1">
    <property type="nucleotide sequence ID" value="NZ_BMJR01000008.1"/>
</dbReference>
<dbReference type="Proteomes" id="UP000176037">
    <property type="component" value="Unassembled WGS sequence"/>
</dbReference>
<organism evidence="1 2">
    <name type="scientific">Alteromonas lipolytica</name>
    <dbReference type="NCBI Taxonomy" id="1856405"/>
    <lineage>
        <taxon>Bacteria</taxon>
        <taxon>Pseudomonadati</taxon>
        <taxon>Pseudomonadota</taxon>
        <taxon>Gammaproteobacteria</taxon>
        <taxon>Alteromonadales</taxon>
        <taxon>Alteromonadaceae</taxon>
        <taxon>Alteromonas/Salinimonas group</taxon>
        <taxon>Alteromonas</taxon>
    </lineage>
</organism>
<accession>A0A1E8FJC0</accession>
<evidence type="ECO:0000313" key="2">
    <source>
        <dbReference type="Proteomes" id="UP000176037"/>
    </source>
</evidence>